<keyword evidence="5" id="KW-0347">Helicase</keyword>
<dbReference type="Pfam" id="PF21634">
    <property type="entry name" value="MOV-10_beta-barrel"/>
    <property type="match status" value="1"/>
</dbReference>
<feature type="compositionally biased region" description="Low complexity" evidence="7">
    <location>
        <begin position="237"/>
        <end position="260"/>
    </location>
</feature>
<feature type="compositionally biased region" description="Polar residues" evidence="7">
    <location>
        <begin position="379"/>
        <end position="392"/>
    </location>
</feature>
<keyword evidence="6" id="KW-0067">ATP-binding</keyword>
<organism evidence="9 10">
    <name type="scientific">Prunus armeniaca</name>
    <name type="common">Apricot</name>
    <name type="synonym">Armeniaca vulgaris</name>
    <dbReference type="NCBI Taxonomy" id="36596"/>
    <lineage>
        <taxon>Eukaryota</taxon>
        <taxon>Viridiplantae</taxon>
        <taxon>Streptophyta</taxon>
        <taxon>Embryophyta</taxon>
        <taxon>Tracheophyta</taxon>
        <taxon>Spermatophyta</taxon>
        <taxon>Magnoliopsida</taxon>
        <taxon>eudicotyledons</taxon>
        <taxon>Gunneridae</taxon>
        <taxon>Pentapetalae</taxon>
        <taxon>rosids</taxon>
        <taxon>fabids</taxon>
        <taxon>Rosales</taxon>
        <taxon>Rosaceae</taxon>
        <taxon>Amygdaloideae</taxon>
        <taxon>Amygdaleae</taxon>
        <taxon>Prunus</taxon>
    </lineage>
</organism>
<feature type="compositionally biased region" description="Polar residues" evidence="7">
    <location>
        <begin position="357"/>
        <end position="371"/>
    </location>
</feature>
<feature type="domain" description="Helicase MOV-10-like beta-barrel" evidence="8">
    <location>
        <begin position="575"/>
        <end position="651"/>
    </location>
</feature>
<keyword evidence="10" id="KW-1185">Reference proteome</keyword>
<dbReference type="PANTHER" id="PTHR45418">
    <property type="entry name" value="CANCER/TESTIS ANTIGEN 55"/>
    <property type="match status" value="1"/>
</dbReference>
<evidence type="ECO:0000256" key="7">
    <source>
        <dbReference type="SAM" id="MobiDB-lite"/>
    </source>
</evidence>
<comment type="subcellular location">
    <subcellularLocation>
        <location evidence="1">Cytoplasm</location>
    </subcellularLocation>
</comment>
<evidence type="ECO:0000256" key="4">
    <source>
        <dbReference type="ARBA" id="ARBA00022801"/>
    </source>
</evidence>
<feature type="compositionally biased region" description="Low complexity" evidence="7">
    <location>
        <begin position="401"/>
        <end position="411"/>
    </location>
</feature>
<dbReference type="AlphaFoldDB" id="A0A6J5VTC9"/>
<evidence type="ECO:0000259" key="8">
    <source>
        <dbReference type="Pfam" id="PF21634"/>
    </source>
</evidence>
<evidence type="ECO:0000256" key="1">
    <source>
        <dbReference type="ARBA" id="ARBA00004496"/>
    </source>
</evidence>
<feature type="region of interest" description="Disordered" evidence="7">
    <location>
        <begin position="80"/>
        <end position="163"/>
    </location>
</feature>
<dbReference type="Proteomes" id="UP000507245">
    <property type="component" value="Unassembled WGS sequence"/>
</dbReference>
<dbReference type="InterPro" id="IPR049080">
    <property type="entry name" value="MOV-10-like_beta-barrel"/>
</dbReference>
<dbReference type="PANTHER" id="PTHR45418:SF1">
    <property type="entry name" value="CANCER_TESTIS ANTIGEN 55"/>
    <property type="match status" value="1"/>
</dbReference>
<dbReference type="GO" id="GO:0005524">
    <property type="term" value="F:ATP binding"/>
    <property type="evidence" value="ECO:0007669"/>
    <property type="project" value="UniProtKB-KW"/>
</dbReference>
<dbReference type="GO" id="GO:0004386">
    <property type="term" value="F:helicase activity"/>
    <property type="evidence" value="ECO:0007669"/>
    <property type="project" value="UniProtKB-KW"/>
</dbReference>
<feature type="region of interest" description="Disordered" evidence="7">
    <location>
        <begin position="280"/>
        <end position="474"/>
    </location>
</feature>
<evidence type="ECO:0000256" key="6">
    <source>
        <dbReference type="ARBA" id="ARBA00022840"/>
    </source>
</evidence>
<accession>A0A6J5VTC9</accession>
<evidence type="ECO:0000256" key="3">
    <source>
        <dbReference type="ARBA" id="ARBA00022741"/>
    </source>
</evidence>
<proteinExistence type="predicted"/>
<feature type="compositionally biased region" description="Polar residues" evidence="7">
    <location>
        <begin position="280"/>
        <end position="291"/>
    </location>
</feature>
<dbReference type="GO" id="GO:0005737">
    <property type="term" value="C:cytoplasm"/>
    <property type="evidence" value="ECO:0007669"/>
    <property type="project" value="UniProtKB-SubCell"/>
</dbReference>
<feature type="compositionally biased region" description="Pro residues" evidence="7">
    <location>
        <begin position="225"/>
        <end position="236"/>
    </location>
</feature>
<keyword evidence="3" id="KW-0547">Nucleotide-binding</keyword>
<feature type="compositionally biased region" description="Low complexity" evidence="7">
    <location>
        <begin position="199"/>
        <end position="224"/>
    </location>
</feature>
<evidence type="ECO:0000313" key="10">
    <source>
        <dbReference type="Proteomes" id="UP000507245"/>
    </source>
</evidence>
<keyword evidence="2" id="KW-0963">Cytoplasm</keyword>
<feature type="region of interest" description="Disordered" evidence="7">
    <location>
        <begin position="184"/>
        <end position="268"/>
    </location>
</feature>
<sequence>MGSSSETGGGAWSMMEDVSFCEAWLQQRPLQSLVRQQHSLIKAGSFSFLFSIHLKRDSMSIFLEILKYLFSDRNRSPPLTSTNQSPAFYNYKAPSPPSQPVKSPFSSSSSSPKPPTSSSKPLQSSYISTSSPFPKFPTYSSSSTFPKPPTSSSKLPQSTFVNPASSNASPFILEFPTSVSKLQQSSFVDQRSALPKPPTSSSKLPQSTLISPSSPSLQLQTPSSRPSPPKLSPSPKFPTYSSSSTFPKPPTSSSKLPQSTFVNPSSSNASPFILEFPTSVSKLQQSSSVDQRSALPKPPTSSTKLPQSTLISPSSPSLQLQTPSSRPSPPKLSSSPKFPTYSSSSTFPKPPTSSSKLPQSTFVNPSSSNASPFILEFPTSVSKLQQSSSVDQRSALPKPPTSSSKLPQSTLISPSSPCLQLQTPSSRPSPQKRSTSSSKPPQASSKSHSSSPNPPTSSKPSPSSGPPASSTTLPPIFKQVLSPASTDVITEKGKKNYVSVVEKGSLPIFTIPEDFKDLIKNDIVPKVLKQPLSSTTYKDYFAALLYAEEFYHEKWADFNMKNVTLKLHEAAVYKNKDKEEKTFVEFMIDSVPENRPFLLSRDLVYVRPSGANAEQFQGIINRIIRSNLVLVEFEDEFYDYHDSTQKYDVSFSFNRVCLKRAHQAVQTASDTLFKNFLFPDGVSHTSIPTAPALLSGRHKLDAKQLSAVRQILSIQGSPPYLVAGQLCVERNIFRSSRTGAVVCEAVHQLCQTSLKNRILICAPSNRCCDGIMRSLLKVIPESDMFRANAAFREKDEVPDDILPSCLYEDPCFSCPPTEKLKKFRVIFSTLMSSFRLHDKGLTSGHFSHIFLVDASSATEPETAVALTNFAEKSTTVIVTGQPGDNKRWVRADMARRKGLKISYFERLFKSRPYRSLNPMLITQLDQ</sequence>
<feature type="compositionally biased region" description="Low complexity" evidence="7">
    <location>
        <begin position="458"/>
        <end position="474"/>
    </location>
</feature>
<evidence type="ECO:0000256" key="2">
    <source>
        <dbReference type="ARBA" id="ARBA00022490"/>
    </source>
</evidence>
<dbReference type="InterPro" id="IPR027417">
    <property type="entry name" value="P-loop_NTPase"/>
</dbReference>
<feature type="compositionally biased region" description="Polar residues" evidence="7">
    <location>
        <begin position="412"/>
        <end position="433"/>
    </location>
</feature>
<feature type="compositionally biased region" description="Low complexity" evidence="7">
    <location>
        <begin position="305"/>
        <end position="356"/>
    </location>
</feature>
<keyword evidence="4" id="KW-0378">Hydrolase</keyword>
<feature type="compositionally biased region" description="Low complexity" evidence="7">
    <location>
        <begin position="434"/>
        <end position="451"/>
    </location>
</feature>
<feature type="compositionally biased region" description="Low complexity" evidence="7">
    <location>
        <begin position="100"/>
        <end position="159"/>
    </location>
</feature>
<evidence type="ECO:0000256" key="5">
    <source>
        <dbReference type="ARBA" id="ARBA00022806"/>
    </source>
</evidence>
<reference evidence="10" key="1">
    <citation type="journal article" date="2020" name="Genome Biol.">
        <title>Gamete binning: chromosome-level and haplotype-resolved genome assembly enabled by high-throughput single-cell sequencing of gamete genomes.</title>
        <authorList>
            <person name="Campoy J.A."/>
            <person name="Sun H."/>
            <person name="Goel M."/>
            <person name="Jiao W.-B."/>
            <person name="Folz-Donahue K."/>
            <person name="Wang N."/>
            <person name="Rubio M."/>
            <person name="Liu C."/>
            <person name="Kukat C."/>
            <person name="Ruiz D."/>
            <person name="Huettel B."/>
            <person name="Schneeberger K."/>
        </authorList>
    </citation>
    <scope>NUCLEOTIDE SEQUENCE [LARGE SCALE GENOMIC DNA]</scope>
    <source>
        <strain evidence="10">cv. Rojo Pasion</strain>
    </source>
</reference>
<dbReference type="EMBL" id="CAEKKB010000001">
    <property type="protein sequence ID" value="CAB4292630.1"/>
    <property type="molecule type" value="Genomic_DNA"/>
</dbReference>
<name>A0A6J5VTC9_PRUAR</name>
<gene>
    <name evidence="9" type="ORF">ORAREDHAP_LOCUS1098</name>
</gene>
<dbReference type="Gene3D" id="3.40.50.300">
    <property type="entry name" value="P-loop containing nucleotide triphosphate hydrolases"/>
    <property type="match status" value="1"/>
</dbReference>
<dbReference type="GO" id="GO:0016787">
    <property type="term" value="F:hydrolase activity"/>
    <property type="evidence" value="ECO:0007669"/>
    <property type="project" value="UniProtKB-KW"/>
</dbReference>
<protein>
    <recommendedName>
        <fullName evidence="8">Helicase MOV-10-like beta-barrel domain-containing protein</fullName>
    </recommendedName>
</protein>
<dbReference type="OrthoDB" id="6513042at2759"/>
<evidence type="ECO:0000313" key="9">
    <source>
        <dbReference type="EMBL" id="CAB4292630.1"/>
    </source>
</evidence>